<evidence type="ECO:0000256" key="1">
    <source>
        <dbReference type="SAM" id="Phobius"/>
    </source>
</evidence>
<proteinExistence type="predicted"/>
<name>A0A428QMS4_9HYPO</name>
<keyword evidence="1" id="KW-0472">Membrane</keyword>
<reference evidence="3 4" key="1">
    <citation type="submission" date="2017-06" db="EMBL/GenBank/DDBJ databases">
        <title>Comparative genomic analysis of Ambrosia Fusariam Clade fungi.</title>
        <authorList>
            <person name="Stajich J.E."/>
            <person name="Carrillo J."/>
            <person name="Kijimoto T."/>
            <person name="Eskalen A."/>
            <person name="O'Donnell K."/>
            <person name="Kasson M."/>
        </authorList>
    </citation>
    <scope>NUCLEOTIDE SEQUENCE [LARGE SCALE GENOMIC DNA]</scope>
    <source>
        <strain evidence="3 4">NRRL62584</strain>
    </source>
</reference>
<keyword evidence="1" id="KW-1133">Transmembrane helix</keyword>
<organism evidence="3 4">
    <name type="scientific">Fusarium duplospermum</name>
    <dbReference type="NCBI Taxonomy" id="1325734"/>
    <lineage>
        <taxon>Eukaryota</taxon>
        <taxon>Fungi</taxon>
        <taxon>Dikarya</taxon>
        <taxon>Ascomycota</taxon>
        <taxon>Pezizomycotina</taxon>
        <taxon>Sordariomycetes</taxon>
        <taxon>Hypocreomycetidae</taxon>
        <taxon>Hypocreales</taxon>
        <taxon>Nectriaceae</taxon>
        <taxon>Fusarium</taxon>
        <taxon>Fusarium solani species complex</taxon>
    </lineage>
</organism>
<keyword evidence="1" id="KW-0812">Transmembrane</keyword>
<accession>A0A428QMS4</accession>
<feature type="transmembrane region" description="Helical" evidence="1">
    <location>
        <begin position="12"/>
        <end position="30"/>
    </location>
</feature>
<evidence type="ECO:0000313" key="3">
    <source>
        <dbReference type="EMBL" id="RSL66582.1"/>
    </source>
</evidence>
<feature type="domain" description="Rhodopsin" evidence="2">
    <location>
        <begin position="1"/>
        <end position="62"/>
    </location>
</feature>
<dbReference type="InterPro" id="IPR049326">
    <property type="entry name" value="Rhodopsin_dom_fungi"/>
</dbReference>
<sequence>MHLPWSKKLAVVGLFTSGIIVCIASVFILIQAIHYNPRTKEFPKEIALSMIWGGVEINAALFSEFSLSPHAPPDIPKIHSWNFNCRDQSPDQLTQRSTLTDAVKSQVAHVSGSWLRRP</sequence>
<dbReference type="OrthoDB" id="5417844at2759"/>
<protein>
    <recommendedName>
        <fullName evidence="2">Rhodopsin domain-containing protein</fullName>
    </recommendedName>
</protein>
<dbReference type="AlphaFoldDB" id="A0A428QMS4"/>
<dbReference type="Proteomes" id="UP000288168">
    <property type="component" value="Unassembled WGS sequence"/>
</dbReference>
<dbReference type="Pfam" id="PF20684">
    <property type="entry name" value="Fung_rhodopsin"/>
    <property type="match status" value="1"/>
</dbReference>
<evidence type="ECO:0000259" key="2">
    <source>
        <dbReference type="Pfam" id="PF20684"/>
    </source>
</evidence>
<comment type="caution">
    <text evidence="3">The sequence shown here is derived from an EMBL/GenBank/DDBJ whole genome shotgun (WGS) entry which is preliminary data.</text>
</comment>
<gene>
    <name evidence="3" type="ORF">CEP54_003732</name>
</gene>
<keyword evidence="4" id="KW-1185">Reference proteome</keyword>
<evidence type="ECO:0000313" key="4">
    <source>
        <dbReference type="Proteomes" id="UP000288168"/>
    </source>
</evidence>
<dbReference type="EMBL" id="NKCI01000024">
    <property type="protein sequence ID" value="RSL66582.1"/>
    <property type="molecule type" value="Genomic_DNA"/>
</dbReference>